<evidence type="ECO:0000259" key="2">
    <source>
        <dbReference type="Pfam" id="PF01458"/>
    </source>
</evidence>
<dbReference type="HOGENOM" id="CLU_026231_5_2_10"/>
<dbReference type="InterPro" id="IPR055346">
    <property type="entry name" value="Fe-S_cluster_assembly_SufBD"/>
</dbReference>
<dbReference type="NCBIfam" id="TIGR01981">
    <property type="entry name" value="sufD"/>
    <property type="match status" value="1"/>
</dbReference>
<dbReference type="RefSeq" id="WP_013407642.1">
    <property type="nucleotide sequence ID" value="NC_014655.1"/>
</dbReference>
<name>E4RQM5_LEAB4</name>
<evidence type="ECO:0000259" key="3">
    <source>
        <dbReference type="Pfam" id="PF19295"/>
    </source>
</evidence>
<dbReference type="InterPro" id="IPR011542">
    <property type="entry name" value="SUF_FeS_clus_asmbl_SufD"/>
</dbReference>
<dbReference type="Proteomes" id="UP000007435">
    <property type="component" value="Chromosome"/>
</dbReference>
<sequence>MSVLTNVEVEFDALFQNLNGKSERPYHQIRKEAFESYKQLGIPTVKHEDWKYANLKGLEKHNFQRATEVNVIAEDLSALPFSTLKGISLVFVNGNFVPELSSDLHNESIKVLDFKQAETEIPEILNQHYGKAVNFQKEGLSALNVAFAQQGAVVYVPANATLEEPVLIKHINDSRNLEAFNAIHHLTVVDKNAEVKLVEIFQSVGEQAAFTNAVSEIFVAEDARVDYYKIQDENDASYHVGTTQVVQKDKSYFYAATVTVNGGFVRNNLNLVLDGEYIESHMYGLYIPNGNQLVDNHTLVDHRKPNSESNELYKGILDGKSKGVFNGKIYVQQDAQKTNAYQNCRNVILSDSASMNTKPQLEIWADDVKCSHGTTTGKLDEEAIFYMQSRGIPKAEAVKLQLAAFAEDVVSQFKWETLREELDVLILQKLQA</sequence>
<evidence type="ECO:0000313" key="4">
    <source>
        <dbReference type="EMBL" id="ADQ16591.1"/>
    </source>
</evidence>
<dbReference type="Pfam" id="PF01458">
    <property type="entry name" value="SUFBD_core"/>
    <property type="match status" value="1"/>
</dbReference>
<dbReference type="STRING" id="649349.Lbys_0843"/>
<dbReference type="eggNOG" id="COG0719">
    <property type="taxonomic scope" value="Bacteria"/>
</dbReference>
<evidence type="ECO:0000313" key="5">
    <source>
        <dbReference type="Proteomes" id="UP000007435"/>
    </source>
</evidence>
<gene>
    <name evidence="4" type="ordered locus">Lbys_0843</name>
</gene>
<keyword evidence="5" id="KW-1185">Reference proteome</keyword>
<organism evidence="4 5">
    <name type="scientific">Leadbetterella byssophila (strain DSM 17132 / JCM 16389 / KACC 11308 / NBRC 106382 / 4M15)</name>
    <dbReference type="NCBI Taxonomy" id="649349"/>
    <lineage>
        <taxon>Bacteria</taxon>
        <taxon>Pseudomonadati</taxon>
        <taxon>Bacteroidota</taxon>
        <taxon>Cytophagia</taxon>
        <taxon>Cytophagales</taxon>
        <taxon>Leadbetterellaceae</taxon>
        <taxon>Leadbetterella</taxon>
    </lineage>
</organism>
<dbReference type="PANTHER" id="PTHR43575">
    <property type="entry name" value="PROTEIN ABCI7, CHLOROPLASTIC"/>
    <property type="match status" value="1"/>
</dbReference>
<dbReference type="AlphaFoldDB" id="E4RQM5"/>
<dbReference type="PANTHER" id="PTHR43575:SF1">
    <property type="entry name" value="PROTEIN ABCI7, CHLOROPLASTIC"/>
    <property type="match status" value="1"/>
</dbReference>
<dbReference type="InterPro" id="IPR000825">
    <property type="entry name" value="SUF_FeS_clus_asmbl_SufBD_core"/>
</dbReference>
<dbReference type="Pfam" id="PF19295">
    <property type="entry name" value="SufBD_N"/>
    <property type="match status" value="1"/>
</dbReference>
<feature type="domain" description="SUF system FeS cluster assembly SufBD core" evidence="2">
    <location>
        <begin position="179"/>
        <end position="405"/>
    </location>
</feature>
<dbReference type="InterPro" id="IPR045595">
    <property type="entry name" value="SufBD_N"/>
</dbReference>
<proteinExistence type="inferred from homology"/>
<evidence type="ECO:0000256" key="1">
    <source>
        <dbReference type="ARBA" id="ARBA00043967"/>
    </source>
</evidence>
<dbReference type="GO" id="GO:0016226">
    <property type="term" value="P:iron-sulfur cluster assembly"/>
    <property type="evidence" value="ECO:0007669"/>
    <property type="project" value="InterPro"/>
</dbReference>
<dbReference type="SUPFAM" id="SSF101960">
    <property type="entry name" value="Stabilizer of iron transporter SufD"/>
    <property type="match status" value="1"/>
</dbReference>
<accession>E4RQM5</accession>
<feature type="domain" description="SUF system FeS cluster assembly SufBD N-terminal" evidence="3">
    <location>
        <begin position="16"/>
        <end position="167"/>
    </location>
</feature>
<dbReference type="InterPro" id="IPR037284">
    <property type="entry name" value="SUF_FeS_clus_asmbl_SufBD_sf"/>
</dbReference>
<reference evidence="4 5" key="2">
    <citation type="journal article" date="2011" name="Stand. Genomic Sci.">
        <title>Complete genome sequence of Leadbetterella byssophila type strain (4M15).</title>
        <authorList>
            <person name="Abt B."/>
            <person name="Teshima H."/>
            <person name="Lucas S."/>
            <person name="Lapidus A."/>
            <person name="Del Rio T.G."/>
            <person name="Nolan M."/>
            <person name="Tice H."/>
            <person name="Cheng J.F."/>
            <person name="Pitluck S."/>
            <person name="Liolios K."/>
            <person name="Pagani I."/>
            <person name="Ivanova N."/>
            <person name="Mavromatis K."/>
            <person name="Pati A."/>
            <person name="Tapia R."/>
            <person name="Han C."/>
            <person name="Goodwin L."/>
            <person name="Chen A."/>
            <person name="Palaniappan K."/>
            <person name="Land M."/>
            <person name="Hauser L."/>
            <person name="Chang Y.J."/>
            <person name="Jeffries C.D."/>
            <person name="Rohde M."/>
            <person name="Goker M."/>
            <person name="Tindall B.J."/>
            <person name="Detter J.C."/>
            <person name="Woyke T."/>
            <person name="Bristow J."/>
            <person name="Eisen J.A."/>
            <person name="Markowitz V."/>
            <person name="Hugenholtz P."/>
            <person name="Klenk H.P."/>
            <person name="Kyrpides N.C."/>
        </authorList>
    </citation>
    <scope>NUCLEOTIDE SEQUENCE [LARGE SCALE GENOMIC DNA]</scope>
    <source>
        <strain evidence="5">DSM 17132 / JCM 16389 / KACC 11308 / NBRC 106382 / 4M15</strain>
    </source>
</reference>
<dbReference type="KEGG" id="lby:Lbys_0843"/>
<dbReference type="OrthoDB" id="9768262at2"/>
<protein>
    <submittedName>
        <fullName evidence="4">Iron-regulated ABC transporter permease protein SufD</fullName>
    </submittedName>
</protein>
<dbReference type="EMBL" id="CP002305">
    <property type="protein sequence ID" value="ADQ16591.1"/>
    <property type="molecule type" value="Genomic_DNA"/>
</dbReference>
<comment type="similarity">
    <text evidence="1">Belongs to the iron-sulfur cluster assembly SufBD family.</text>
</comment>
<reference key="1">
    <citation type="submission" date="2010-11" db="EMBL/GenBank/DDBJ databases">
        <title>The complete genome of Leadbetterella byssophila DSM 17132.</title>
        <authorList>
            <consortium name="US DOE Joint Genome Institute (JGI-PGF)"/>
            <person name="Lucas S."/>
            <person name="Copeland A."/>
            <person name="Lapidus A."/>
            <person name="Glavina del Rio T."/>
            <person name="Dalin E."/>
            <person name="Tice H."/>
            <person name="Bruce D."/>
            <person name="Goodwin L."/>
            <person name="Pitluck S."/>
            <person name="Kyrpides N."/>
            <person name="Mavromatis K."/>
            <person name="Ivanova N."/>
            <person name="Teshima H."/>
            <person name="Brettin T."/>
            <person name="Detter J.C."/>
            <person name="Han C."/>
            <person name="Tapia R."/>
            <person name="Land M."/>
            <person name="Hauser L."/>
            <person name="Markowitz V."/>
            <person name="Cheng J.-F."/>
            <person name="Hugenholtz P."/>
            <person name="Woyke T."/>
            <person name="Wu D."/>
            <person name="Tindall B."/>
            <person name="Pomrenke H.G."/>
            <person name="Brambilla E."/>
            <person name="Klenk H.-P."/>
            <person name="Eisen J.A."/>
        </authorList>
    </citation>
    <scope>NUCLEOTIDE SEQUENCE [LARGE SCALE GENOMIC DNA]</scope>
    <source>
        <strain>DSM 17132</strain>
    </source>
</reference>